<gene>
    <name evidence="2" type="ORF">E3D00_07090</name>
</gene>
<protein>
    <submittedName>
        <fullName evidence="2">Metal-dependent hydrolase</fullName>
    </submittedName>
</protein>
<evidence type="ECO:0000313" key="2">
    <source>
        <dbReference type="EMBL" id="QDH17350.1"/>
    </source>
</evidence>
<dbReference type="InterPro" id="IPR007404">
    <property type="entry name" value="YdjM-like"/>
</dbReference>
<feature type="transmembrane region" description="Helical" evidence="1">
    <location>
        <begin position="7"/>
        <end position="24"/>
    </location>
</feature>
<keyword evidence="3" id="KW-1185">Reference proteome</keyword>
<dbReference type="KEGG" id="ssam:E3D00_07090"/>
<keyword evidence="1" id="KW-1133">Transmembrane helix</keyword>
<dbReference type="OrthoDB" id="5459053at2"/>
<dbReference type="Pfam" id="PF04307">
    <property type="entry name" value="YdjM"/>
    <property type="match status" value="1"/>
</dbReference>
<name>A0A4Y6UKN0_9PROT</name>
<dbReference type="Proteomes" id="UP000316313">
    <property type="component" value="Chromosome"/>
</dbReference>
<evidence type="ECO:0000313" key="3">
    <source>
        <dbReference type="Proteomes" id="UP000316313"/>
    </source>
</evidence>
<reference evidence="2 3" key="1">
    <citation type="submission" date="2019-03" db="EMBL/GenBank/DDBJ databases">
        <title>The complete genome sequence of Swingsia samuiensis NBRC107927(T).</title>
        <authorList>
            <person name="Chua K.-O."/>
            <person name="Chan K.-G."/>
            <person name="See-Too W.-S."/>
        </authorList>
    </citation>
    <scope>NUCLEOTIDE SEQUENCE [LARGE SCALE GENOMIC DNA]</scope>
    <source>
        <strain evidence="2 3">AH83</strain>
    </source>
</reference>
<organism evidence="2 3">
    <name type="scientific">Swingsia samuiensis</name>
    <dbReference type="NCBI Taxonomy" id="1293412"/>
    <lineage>
        <taxon>Bacteria</taxon>
        <taxon>Pseudomonadati</taxon>
        <taxon>Pseudomonadota</taxon>
        <taxon>Alphaproteobacteria</taxon>
        <taxon>Acetobacterales</taxon>
        <taxon>Acetobacteraceae</taxon>
        <taxon>Swingsia</taxon>
    </lineage>
</organism>
<feature type="transmembrane region" description="Helical" evidence="1">
    <location>
        <begin position="95"/>
        <end position="120"/>
    </location>
</feature>
<dbReference type="GO" id="GO:0016787">
    <property type="term" value="F:hydrolase activity"/>
    <property type="evidence" value="ECO:0007669"/>
    <property type="project" value="UniProtKB-KW"/>
</dbReference>
<dbReference type="AlphaFoldDB" id="A0A4Y6UKN0"/>
<accession>A0A4Y6UKN0</accession>
<sequence length="187" mass="20499">MTGRSHLLIGGFSILCAMRWNWLLPDPLSVFAGLFGSLLPDIDTERSILGARIKLISRFLAKAFGHRGLTHSAVVLLLTMGIAGSWWGYSVLRGPLGALFLGVATHIIADLLTGGCQVLAPLSRSRISFWPYVRTGGIGEFMLLMPTLILLGWLSFAGRVLPASHSHFYVHHIPLRRPDLKDISFPS</sequence>
<feature type="transmembrane region" description="Helical" evidence="1">
    <location>
        <begin position="69"/>
        <end position="89"/>
    </location>
</feature>
<keyword evidence="1" id="KW-0472">Membrane</keyword>
<dbReference type="EMBL" id="CP038141">
    <property type="protein sequence ID" value="QDH17350.1"/>
    <property type="molecule type" value="Genomic_DNA"/>
</dbReference>
<proteinExistence type="predicted"/>
<keyword evidence="1" id="KW-0812">Transmembrane</keyword>
<dbReference type="PANTHER" id="PTHR35531:SF1">
    <property type="entry name" value="INNER MEMBRANE PROTEIN YBCI-RELATED"/>
    <property type="match status" value="1"/>
</dbReference>
<keyword evidence="2" id="KW-0378">Hydrolase</keyword>
<dbReference type="PANTHER" id="PTHR35531">
    <property type="entry name" value="INNER MEMBRANE PROTEIN YBCI-RELATED"/>
    <property type="match status" value="1"/>
</dbReference>
<dbReference type="RefSeq" id="WP_141461216.1">
    <property type="nucleotide sequence ID" value="NZ_CP038141.1"/>
</dbReference>
<evidence type="ECO:0000256" key="1">
    <source>
        <dbReference type="SAM" id="Phobius"/>
    </source>
</evidence>
<feature type="transmembrane region" description="Helical" evidence="1">
    <location>
        <begin position="141"/>
        <end position="161"/>
    </location>
</feature>